<sequence>MREEFCKEHGIKLSPLFCVHMRRRRKEAGIFVLDFPRWTFSNKDGSRDGRRSGNCVQWGSCQLRVGRFLVVCASPWHLLRLVEELREKGVSIARCLEEKDGYDRFVRKRAEWDSAFHAQSIYQWCVSQGKCDKKSAGDAFEGFCAQLYERMGCKVHRTPSSNDEGRDIELVYPDGKTAIVECKCYAPDRSVGREPVQKLAGANRKCKADRMVFITTGKFLPTARQWVREIEDDLELVDGNQLSRLVEEARQKRRRTSPGEWRLSMEDVASHYPPDLPPCRTYPPVSMWASRDAFWGPFQVGVGLLGVFLALALIVMRFAPLSSAAISLRGLVPACLGALAPSSEYVLPDSDSRYYSREELEALSDWELYVGHNEIYARHGKGFLQDDLAEHFSQCGWYVRLYTPEEYDALPSLLNEYEQANSDLMWEVRNERGI</sequence>
<dbReference type="InterPro" id="IPR052906">
    <property type="entry name" value="Type_IV_Methyl-Rstrct_Enzyme"/>
</dbReference>
<dbReference type="RefSeq" id="WP_087197885.1">
    <property type="nucleotide sequence ID" value="NZ_PPEL01000122.1"/>
</dbReference>
<dbReference type="SUPFAM" id="SSF52980">
    <property type="entry name" value="Restriction endonuclease-like"/>
    <property type="match status" value="1"/>
</dbReference>
<dbReference type="Proteomes" id="UP000236488">
    <property type="component" value="Unassembled WGS sequence"/>
</dbReference>
<dbReference type="GO" id="GO:0015666">
    <property type="term" value="F:restriction endodeoxyribonuclease activity"/>
    <property type="evidence" value="ECO:0007669"/>
    <property type="project" value="TreeGrafter"/>
</dbReference>
<gene>
    <name evidence="3" type="ORF">C2L80_12760</name>
</gene>
<feature type="domain" description="YARHG" evidence="2">
    <location>
        <begin position="343"/>
        <end position="430"/>
    </location>
</feature>
<dbReference type="InterPro" id="IPR038434">
    <property type="entry name" value="YARHG_sf"/>
</dbReference>
<reference evidence="3 4" key="1">
    <citation type="journal article" date="2018" name="Int. J. Syst. Evol. Microbiol.">
        <title>Rubneribacter badeniensis gen. nov., sp. nov. and Enteroscipio rubneri gen. nov., sp. nov., new members of the Eggerthellaceae isolated from human faeces.</title>
        <authorList>
            <person name="Danylec N."/>
            <person name="Gobl A."/>
            <person name="Stoll D.A."/>
            <person name="Hetzer B."/>
            <person name="Kulling S.E."/>
            <person name="Huch M."/>
        </authorList>
    </citation>
    <scope>NUCLEOTIDE SEQUENCE [LARGE SCALE GENOMIC DNA]</scope>
    <source>
        <strain evidence="3 4">ResAG-85</strain>
    </source>
</reference>
<evidence type="ECO:0000313" key="4">
    <source>
        <dbReference type="Proteomes" id="UP000236488"/>
    </source>
</evidence>
<dbReference type="Pfam" id="PF04471">
    <property type="entry name" value="Mrr_cat"/>
    <property type="match status" value="1"/>
</dbReference>
<keyword evidence="1" id="KW-0812">Transmembrane</keyword>
<dbReference type="Gene3D" id="1.20.58.1690">
    <property type="match status" value="1"/>
</dbReference>
<name>A0A2K2U251_9ACTN</name>
<dbReference type="InterPro" id="IPR011856">
    <property type="entry name" value="tRNA_endonuc-like_dom_sf"/>
</dbReference>
<dbReference type="Gene3D" id="3.40.1350.10">
    <property type="match status" value="1"/>
</dbReference>
<keyword evidence="1" id="KW-0472">Membrane</keyword>
<dbReference type="AlphaFoldDB" id="A0A2K2U251"/>
<evidence type="ECO:0000313" key="3">
    <source>
        <dbReference type="EMBL" id="PNV64288.1"/>
    </source>
</evidence>
<dbReference type="GO" id="GO:0003677">
    <property type="term" value="F:DNA binding"/>
    <property type="evidence" value="ECO:0007669"/>
    <property type="project" value="InterPro"/>
</dbReference>
<proteinExistence type="predicted"/>
<keyword evidence="4" id="KW-1185">Reference proteome</keyword>
<evidence type="ECO:0000256" key="1">
    <source>
        <dbReference type="SAM" id="Phobius"/>
    </source>
</evidence>
<dbReference type="InterPro" id="IPR011335">
    <property type="entry name" value="Restrct_endonuc-II-like"/>
</dbReference>
<dbReference type="PANTHER" id="PTHR30015:SF7">
    <property type="entry name" value="TYPE IV METHYL-DIRECTED RESTRICTION ENZYME ECOKMRR"/>
    <property type="match status" value="1"/>
</dbReference>
<dbReference type="EMBL" id="PPEL01000122">
    <property type="protein sequence ID" value="PNV64288.1"/>
    <property type="molecule type" value="Genomic_DNA"/>
</dbReference>
<dbReference type="GO" id="GO:0009307">
    <property type="term" value="P:DNA restriction-modification system"/>
    <property type="evidence" value="ECO:0007669"/>
    <property type="project" value="InterPro"/>
</dbReference>
<dbReference type="InterPro" id="IPR025582">
    <property type="entry name" value="YARHG_dom"/>
</dbReference>
<evidence type="ECO:0000259" key="2">
    <source>
        <dbReference type="SMART" id="SM01324"/>
    </source>
</evidence>
<feature type="transmembrane region" description="Helical" evidence="1">
    <location>
        <begin position="294"/>
        <end position="319"/>
    </location>
</feature>
<dbReference type="Pfam" id="PF13308">
    <property type="entry name" value="YARHG"/>
    <property type="match status" value="1"/>
</dbReference>
<protein>
    <submittedName>
        <fullName evidence="3">YARHG domain-containing protein</fullName>
    </submittedName>
</protein>
<accession>A0A2K2U251</accession>
<organism evidence="3 4">
    <name type="scientific">Rubneribacter badeniensis</name>
    <dbReference type="NCBI Taxonomy" id="2070688"/>
    <lineage>
        <taxon>Bacteria</taxon>
        <taxon>Bacillati</taxon>
        <taxon>Actinomycetota</taxon>
        <taxon>Coriobacteriia</taxon>
        <taxon>Eggerthellales</taxon>
        <taxon>Eggerthellaceae</taxon>
        <taxon>Rubneribacter</taxon>
    </lineage>
</organism>
<keyword evidence="1" id="KW-1133">Transmembrane helix</keyword>
<dbReference type="InterPro" id="IPR007560">
    <property type="entry name" value="Restrct_endonuc_IV_Mrr"/>
</dbReference>
<dbReference type="PANTHER" id="PTHR30015">
    <property type="entry name" value="MRR RESTRICTION SYSTEM PROTEIN"/>
    <property type="match status" value="1"/>
</dbReference>
<comment type="caution">
    <text evidence="3">The sequence shown here is derived from an EMBL/GenBank/DDBJ whole genome shotgun (WGS) entry which is preliminary data.</text>
</comment>
<dbReference type="SMART" id="SM01324">
    <property type="entry name" value="YARHG"/>
    <property type="match status" value="1"/>
</dbReference>